<sequence>MDDSTPIGASVFTTLRWREGRVAWLEAHLKRLRAHAERLGIEWPEDFEERLASSSPTGDGNLCQVKLSRNGQIELTLRSADYPPSPLSAVSHAAPRFTRKAQGTKHAAWTPYSDARTAAENAGVDIALLVHDGAVVDGDRCTPILLDLDGVAYAPSLEGGGIDSITLSILKPAIEAAGIPFRYARLTETLLGRASELIVVGTGVTVAWID</sequence>
<dbReference type="InterPro" id="IPR036038">
    <property type="entry name" value="Aminotransferase-like"/>
</dbReference>
<protein>
    <recommendedName>
        <fullName evidence="2">Branched-chain-amino-acid aminotransferase</fullName>
    </recommendedName>
</protein>
<reference evidence="1" key="1">
    <citation type="submission" date="2018-05" db="EMBL/GenBank/DDBJ databases">
        <authorList>
            <person name="Lanie J.A."/>
            <person name="Ng W.-L."/>
            <person name="Kazmierczak K.M."/>
            <person name="Andrzejewski T.M."/>
            <person name="Davidsen T.M."/>
            <person name="Wayne K.J."/>
            <person name="Tettelin H."/>
            <person name="Glass J.I."/>
            <person name="Rusch D."/>
            <person name="Podicherti R."/>
            <person name="Tsui H.-C.T."/>
            <person name="Winkler M.E."/>
        </authorList>
    </citation>
    <scope>NUCLEOTIDE SEQUENCE</scope>
</reference>
<dbReference type="AlphaFoldDB" id="A0A382GCN1"/>
<accession>A0A382GCN1</accession>
<evidence type="ECO:0000313" key="1">
    <source>
        <dbReference type="EMBL" id="SVB72960.1"/>
    </source>
</evidence>
<gene>
    <name evidence="1" type="ORF">METZ01_LOCUS225814</name>
</gene>
<dbReference type="InterPro" id="IPR001544">
    <property type="entry name" value="Aminotrans_IV"/>
</dbReference>
<dbReference type="SUPFAM" id="SSF56752">
    <property type="entry name" value="D-aminoacid aminotransferase-like PLP-dependent enzymes"/>
    <property type="match status" value="1"/>
</dbReference>
<dbReference type="InterPro" id="IPR043132">
    <property type="entry name" value="BCAT-like_C"/>
</dbReference>
<name>A0A382GCN1_9ZZZZ</name>
<dbReference type="Pfam" id="PF01063">
    <property type="entry name" value="Aminotran_4"/>
    <property type="match status" value="1"/>
</dbReference>
<organism evidence="1">
    <name type="scientific">marine metagenome</name>
    <dbReference type="NCBI Taxonomy" id="408172"/>
    <lineage>
        <taxon>unclassified sequences</taxon>
        <taxon>metagenomes</taxon>
        <taxon>ecological metagenomes</taxon>
    </lineage>
</organism>
<dbReference type="InterPro" id="IPR043131">
    <property type="entry name" value="BCAT-like_N"/>
</dbReference>
<feature type="non-terminal residue" evidence="1">
    <location>
        <position position="210"/>
    </location>
</feature>
<dbReference type="Gene3D" id="3.20.10.10">
    <property type="entry name" value="D-amino Acid Aminotransferase, subunit A, domain 2"/>
    <property type="match status" value="1"/>
</dbReference>
<proteinExistence type="predicted"/>
<dbReference type="Gene3D" id="3.30.470.10">
    <property type="match status" value="1"/>
</dbReference>
<evidence type="ECO:0008006" key="2">
    <source>
        <dbReference type="Google" id="ProtNLM"/>
    </source>
</evidence>
<dbReference type="GO" id="GO:0003824">
    <property type="term" value="F:catalytic activity"/>
    <property type="evidence" value="ECO:0007669"/>
    <property type="project" value="InterPro"/>
</dbReference>
<dbReference type="EMBL" id="UINC01054809">
    <property type="protein sequence ID" value="SVB72960.1"/>
    <property type="molecule type" value="Genomic_DNA"/>
</dbReference>